<name>A0AAN9XYZ2_9HEMI</name>
<protein>
    <recommendedName>
        <fullName evidence="2">EH domain-containing protein</fullName>
    </recommendedName>
</protein>
<evidence type="ECO:0000259" key="2">
    <source>
        <dbReference type="PROSITE" id="PS50031"/>
    </source>
</evidence>
<feature type="domain" description="EH" evidence="2">
    <location>
        <begin position="67"/>
        <end position="162"/>
    </location>
</feature>
<gene>
    <name evidence="3" type="ORF">V9T40_012048</name>
</gene>
<dbReference type="PANTHER" id="PTHR15463:SF2">
    <property type="entry name" value="SYNERGIN GAMMA"/>
    <property type="match status" value="1"/>
</dbReference>
<reference evidence="3 4" key="1">
    <citation type="submission" date="2024-03" db="EMBL/GenBank/DDBJ databases">
        <title>Adaptation during the transition from Ophiocordyceps entomopathogen to insect associate is accompanied by gene loss and intensified selection.</title>
        <authorList>
            <person name="Ward C.M."/>
            <person name="Onetto C.A."/>
            <person name="Borneman A.R."/>
        </authorList>
    </citation>
    <scope>NUCLEOTIDE SEQUENCE [LARGE SCALE GENOMIC DNA]</scope>
    <source>
        <strain evidence="3">AWRI1</strain>
        <tissue evidence="3">Single Adult Female</tissue>
    </source>
</reference>
<sequence>MQNKQQEFLKQREKLKYVTQNTVAKNALDPDIMIEQLISDKETFKFNLEPPLPYTVPKWLKVENNLVPAVYEQVWQAVKLGPTFQYCDTKIITHLFTTSGLALEKLGYLWSLTNVSSPGFLTRQELYIMLALIALVQTGYHVHDISILNSIHHPILPHLDYSFLNITVANPAINRSTRNNDMKSTHSIVYNGFNSVTPSNSVPLHVKPLNDATSSKQPPKNINTFSSTPLNVESLRNSLPLNVESLKSNSPQNVEPLKNSFPTIVPPNPRKSDMDVSFAIPERNKTDLDFNFASKPPVSELDVDFPIPPIRIDPKLAPPKPKMNFNAVSDPRKVNFDAHFGNSHNSKFPNVNVLTNSNFLNVNSLNNSLEPRSLDLPAFNEPVAPPEEDEFTEFQSATIPTIDEYSDFQSASPTVKYELHSSAAEKLPPSFESNFEYEFSNSATTKLPPPFASTVKYEMNNIVDENVIPPFTSNTSNLPKTETNEVNFMKDEPLDHKTSIEADKYDVFRALMEPSIEEKPQQNAEVCNDDDEDEEDEFGDFYTADVKQAEVKRELSIKDKCLEACLHLLQEGLHIFSSISNEQIIKEVLSDERGCRYFCQLKIVYDTSQRFQRQFESTHLNDSIQSTWAKLSKYTKYISNEDLLDEIPSEDDVDATPCKLCETKCDVNCVKYAGHNYHVTCINLFLHFVEDSEISAMLNL</sequence>
<evidence type="ECO:0000313" key="3">
    <source>
        <dbReference type="EMBL" id="KAK7575762.1"/>
    </source>
</evidence>
<accession>A0AAN9XYZ2</accession>
<dbReference type="InterPro" id="IPR011992">
    <property type="entry name" value="EF-hand-dom_pair"/>
</dbReference>
<feature type="region of interest" description="Disordered" evidence="1">
    <location>
        <begin position="247"/>
        <end position="270"/>
    </location>
</feature>
<dbReference type="GO" id="GO:0030130">
    <property type="term" value="C:clathrin coat of trans-Golgi network vesicle"/>
    <property type="evidence" value="ECO:0007669"/>
    <property type="project" value="TreeGrafter"/>
</dbReference>
<dbReference type="PANTHER" id="PTHR15463">
    <property type="entry name" value="AP1 GAMMA SUBUNIT BINDING PROTEIN 1"/>
    <property type="match status" value="1"/>
</dbReference>
<dbReference type="AlphaFoldDB" id="A0AAN9XYZ2"/>
<dbReference type="InterPro" id="IPR039656">
    <property type="entry name" value="SYNRG"/>
</dbReference>
<dbReference type="PROSITE" id="PS50031">
    <property type="entry name" value="EH"/>
    <property type="match status" value="1"/>
</dbReference>
<dbReference type="Pfam" id="PF25999">
    <property type="entry name" value="SYNRG_C"/>
    <property type="match status" value="1"/>
</dbReference>
<keyword evidence="4" id="KW-1185">Reference proteome</keyword>
<evidence type="ECO:0000313" key="4">
    <source>
        <dbReference type="Proteomes" id="UP001367676"/>
    </source>
</evidence>
<dbReference type="EMBL" id="JBBCAQ010000036">
    <property type="protein sequence ID" value="KAK7575762.1"/>
    <property type="molecule type" value="Genomic_DNA"/>
</dbReference>
<dbReference type="SUPFAM" id="SSF47473">
    <property type="entry name" value="EF-hand"/>
    <property type="match status" value="1"/>
</dbReference>
<proteinExistence type="predicted"/>
<dbReference type="InterPro" id="IPR059024">
    <property type="entry name" value="SYNRG_C"/>
</dbReference>
<dbReference type="Proteomes" id="UP001367676">
    <property type="component" value="Unassembled WGS sequence"/>
</dbReference>
<comment type="caution">
    <text evidence="3">The sequence shown here is derived from an EMBL/GenBank/DDBJ whole genome shotgun (WGS) entry which is preliminary data.</text>
</comment>
<dbReference type="Gene3D" id="1.10.238.10">
    <property type="entry name" value="EF-hand"/>
    <property type="match status" value="1"/>
</dbReference>
<dbReference type="InterPro" id="IPR000261">
    <property type="entry name" value="EH_dom"/>
</dbReference>
<organism evidence="3 4">
    <name type="scientific">Parthenolecanium corni</name>
    <dbReference type="NCBI Taxonomy" id="536013"/>
    <lineage>
        <taxon>Eukaryota</taxon>
        <taxon>Metazoa</taxon>
        <taxon>Ecdysozoa</taxon>
        <taxon>Arthropoda</taxon>
        <taxon>Hexapoda</taxon>
        <taxon>Insecta</taxon>
        <taxon>Pterygota</taxon>
        <taxon>Neoptera</taxon>
        <taxon>Paraneoptera</taxon>
        <taxon>Hemiptera</taxon>
        <taxon>Sternorrhyncha</taxon>
        <taxon>Coccoidea</taxon>
        <taxon>Coccidae</taxon>
        <taxon>Parthenolecanium</taxon>
    </lineage>
</organism>
<evidence type="ECO:0000256" key="1">
    <source>
        <dbReference type="SAM" id="MobiDB-lite"/>
    </source>
</evidence>